<dbReference type="InterPro" id="IPR050736">
    <property type="entry name" value="Sensor_HK_Regulatory"/>
</dbReference>
<evidence type="ECO:0000256" key="1">
    <source>
        <dbReference type="ARBA" id="ARBA00000085"/>
    </source>
</evidence>
<dbReference type="Pfam" id="PF02518">
    <property type="entry name" value="HATPase_c"/>
    <property type="match status" value="1"/>
</dbReference>
<evidence type="ECO:0000259" key="9">
    <source>
        <dbReference type="PROSITE" id="PS50109"/>
    </source>
</evidence>
<dbReference type="InterPro" id="IPR036097">
    <property type="entry name" value="HisK_dim/P_sf"/>
</dbReference>
<dbReference type="InterPro" id="IPR003660">
    <property type="entry name" value="HAMP_dom"/>
</dbReference>
<dbReference type="FunFam" id="3.30.565.10:FF:000010">
    <property type="entry name" value="Sensor histidine kinase RcsC"/>
    <property type="match status" value="1"/>
</dbReference>
<dbReference type="CDD" id="cd06225">
    <property type="entry name" value="HAMP"/>
    <property type="match status" value="1"/>
</dbReference>
<evidence type="ECO:0000313" key="11">
    <source>
        <dbReference type="EMBL" id="KKO03486.1"/>
    </source>
</evidence>
<keyword evidence="8" id="KW-0812">Transmembrane</keyword>
<evidence type="ECO:0000256" key="7">
    <source>
        <dbReference type="SAM" id="MobiDB-lite"/>
    </source>
</evidence>
<evidence type="ECO:0000256" key="4">
    <source>
        <dbReference type="ARBA" id="ARBA00022679"/>
    </source>
</evidence>
<dbReference type="SMART" id="SM00388">
    <property type="entry name" value="HisKA"/>
    <property type="match status" value="1"/>
</dbReference>
<dbReference type="Pfam" id="PF00512">
    <property type="entry name" value="HisKA"/>
    <property type="match status" value="1"/>
</dbReference>
<comment type="caution">
    <text evidence="11">The sequence shown here is derived from an EMBL/GenBank/DDBJ whole genome shotgun (WGS) entry which is preliminary data.</text>
</comment>
<keyword evidence="8" id="KW-0472">Membrane</keyword>
<dbReference type="InterPro" id="IPR003661">
    <property type="entry name" value="HisK_dim/P_dom"/>
</dbReference>
<evidence type="ECO:0000256" key="2">
    <source>
        <dbReference type="ARBA" id="ARBA00012438"/>
    </source>
</evidence>
<dbReference type="Pfam" id="PF00672">
    <property type="entry name" value="HAMP"/>
    <property type="match status" value="1"/>
</dbReference>
<dbReference type="InterPro" id="IPR004358">
    <property type="entry name" value="Sig_transdc_His_kin-like_C"/>
</dbReference>
<keyword evidence="5" id="KW-0418">Kinase</keyword>
<evidence type="ECO:0000256" key="5">
    <source>
        <dbReference type="ARBA" id="ARBA00022777"/>
    </source>
</evidence>
<dbReference type="PRINTS" id="PR00344">
    <property type="entry name" value="BCTRLSENSOR"/>
</dbReference>
<dbReference type="GO" id="GO:0016020">
    <property type="term" value="C:membrane"/>
    <property type="evidence" value="ECO:0007669"/>
    <property type="project" value="InterPro"/>
</dbReference>
<dbReference type="SMART" id="SM00304">
    <property type="entry name" value="HAMP"/>
    <property type="match status" value="1"/>
</dbReference>
<evidence type="ECO:0000256" key="3">
    <source>
        <dbReference type="ARBA" id="ARBA00022553"/>
    </source>
</evidence>
<evidence type="ECO:0000256" key="6">
    <source>
        <dbReference type="ARBA" id="ARBA00023012"/>
    </source>
</evidence>
<dbReference type="Gene3D" id="3.30.565.10">
    <property type="entry name" value="Histidine kinase-like ATPase, C-terminal domain"/>
    <property type="match status" value="1"/>
</dbReference>
<dbReference type="PROSITE" id="PS50109">
    <property type="entry name" value="HIS_KIN"/>
    <property type="match status" value="1"/>
</dbReference>
<gene>
    <name evidence="11" type="ORF">LCGC14_0094100</name>
</gene>
<keyword evidence="6" id="KW-0902">Two-component regulatory system</keyword>
<dbReference type="PANTHER" id="PTHR43711:SF1">
    <property type="entry name" value="HISTIDINE KINASE 1"/>
    <property type="match status" value="1"/>
</dbReference>
<dbReference type="Gene3D" id="6.10.340.10">
    <property type="match status" value="1"/>
</dbReference>
<keyword evidence="4" id="KW-0808">Transferase</keyword>
<dbReference type="GO" id="GO:0000155">
    <property type="term" value="F:phosphorelay sensor kinase activity"/>
    <property type="evidence" value="ECO:0007669"/>
    <property type="project" value="InterPro"/>
</dbReference>
<dbReference type="EMBL" id="LAZR01000026">
    <property type="protein sequence ID" value="KKO03486.1"/>
    <property type="molecule type" value="Genomic_DNA"/>
</dbReference>
<dbReference type="InterPro" id="IPR003594">
    <property type="entry name" value="HATPase_dom"/>
</dbReference>
<feature type="domain" description="HAMP" evidence="10">
    <location>
        <begin position="210"/>
        <end position="262"/>
    </location>
</feature>
<feature type="transmembrane region" description="Helical" evidence="8">
    <location>
        <begin position="187"/>
        <end position="207"/>
    </location>
</feature>
<evidence type="ECO:0000256" key="8">
    <source>
        <dbReference type="SAM" id="Phobius"/>
    </source>
</evidence>
<feature type="transmembrane region" description="Helical" evidence="8">
    <location>
        <begin position="12"/>
        <end position="36"/>
    </location>
</feature>
<dbReference type="PROSITE" id="PS50885">
    <property type="entry name" value="HAMP"/>
    <property type="match status" value="1"/>
</dbReference>
<reference evidence="11" key="1">
    <citation type="journal article" date="2015" name="Nature">
        <title>Complex archaea that bridge the gap between prokaryotes and eukaryotes.</title>
        <authorList>
            <person name="Spang A."/>
            <person name="Saw J.H."/>
            <person name="Jorgensen S.L."/>
            <person name="Zaremba-Niedzwiedzka K."/>
            <person name="Martijn J."/>
            <person name="Lind A.E."/>
            <person name="van Eijk R."/>
            <person name="Schleper C."/>
            <person name="Guy L."/>
            <person name="Ettema T.J."/>
        </authorList>
    </citation>
    <scope>NUCLEOTIDE SEQUENCE</scope>
</reference>
<dbReference type="CDD" id="cd16922">
    <property type="entry name" value="HATPase_EvgS-ArcB-TorS-like"/>
    <property type="match status" value="1"/>
</dbReference>
<dbReference type="SUPFAM" id="SSF158472">
    <property type="entry name" value="HAMP domain-like"/>
    <property type="match status" value="1"/>
</dbReference>
<comment type="catalytic activity">
    <reaction evidence="1">
        <text>ATP + protein L-histidine = ADP + protein N-phospho-L-histidine.</text>
        <dbReference type="EC" id="2.7.13.3"/>
    </reaction>
</comment>
<dbReference type="SUPFAM" id="SSF55874">
    <property type="entry name" value="ATPase domain of HSP90 chaperone/DNA topoisomerase II/histidine kinase"/>
    <property type="match status" value="1"/>
</dbReference>
<dbReference type="InterPro" id="IPR005467">
    <property type="entry name" value="His_kinase_dom"/>
</dbReference>
<organism evidence="11">
    <name type="scientific">marine sediment metagenome</name>
    <dbReference type="NCBI Taxonomy" id="412755"/>
    <lineage>
        <taxon>unclassified sequences</taxon>
        <taxon>metagenomes</taxon>
        <taxon>ecological metagenomes</taxon>
    </lineage>
</organism>
<accession>A0A0F9VEA0</accession>
<sequence>MAKKFVKISLAVKFRLLIGIAAVGIILAALVFPWIVMELAAEQQVRHHGEEVARLAQNRWDREHGHSSDVLTDMAELFALDDLSGVRTGPRFVTIKASAALDPIAQKAVRAFQQNLKQDLVVFSGEDEQDEGTHRLFRRIRTEPRCMECHRAPTGDVVRLQPGEFVGMIDLTLPPPPTPKWLPTVRLAFATGGLVAGLLAFILFAAITQRLVLRPVRILRDIADRVADGDLSIRSTLDSGDELQHLGDSFNSMLSSIGSQTNRLRAANRALDLKLGELSEANVALFEANKVKAEFLANISHELRTPLNSIIGFADLLADASDDRIRRYGQNISSSSKSLLAMINDLLDLAKIEGGKTTVRLDKVSVSGTCQTLVTLIQPLADQKQLSVRLDLAEDLPIITTDGGKLQQILYNLLSNAVKFTPANGGITVTAGLHKPQIVSIVVADTGPGISEAEQNRIFEKFYQADSTLAKQSTGTGLGLAIAKELANLLGGRLTVASSPGAGATFTLTLPVDPKPANGADAADSTDSDPR</sequence>
<dbReference type="InterPro" id="IPR036890">
    <property type="entry name" value="HATPase_C_sf"/>
</dbReference>
<dbReference type="PANTHER" id="PTHR43711">
    <property type="entry name" value="TWO-COMPONENT HISTIDINE KINASE"/>
    <property type="match status" value="1"/>
</dbReference>
<feature type="domain" description="Histidine kinase" evidence="9">
    <location>
        <begin position="298"/>
        <end position="514"/>
    </location>
</feature>
<keyword evidence="8" id="KW-1133">Transmembrane helix</keyword>
<dbReference type="Gene3D" id="1.10.287.130">
    <property type="match status" value="1"/>
</dbReference>
<dbReference type="AlphaFoldDB" id="A0A0F9VEA0"/>
<keyword evidence="3" id="KW-0597">Phosphoprotein</keyword>
<proteinExistence type="predicted"/>
<evidence type="ECO:0000259" key="10">
    <source>
        <dbReference type="PROSITE" id="PS50885"/>
    </source>
</evidence>
<dbReference type="SUPFAM" id="SSF47384">
    <property type="entry name" value="Homodimeric domain of signal transducing histidine kinase"/>
    <property type="match status" value="1"/>
</dbReference>
<dbReference type="SMART" id="SM00387">
    <property type="entry name" value="HATPase_c"/>
    <property type="match status" value="1"/>
</dbReference>
<dbReference type="CDD" id="cd00082">
    <property type="entry name" value="HisKA"/>
    <property type="match status" value="1"/>
</dbReference>
<protein>
    <recommendedName>
        <fullName evidence="2">histidine kinase</fullName>
        <ecNumber evidence="2">2.7.13.3</ecNumber>
    </recommendedName>
</protein>
<feature type="region of interest" description="Disordered" evidence="7">
    <location>
        <begin position="508"/>
        <end position="531"/>
    </location>
</feature>
<dbReference type="EC" id="2.7.13.3" evidence="2"/>
<dbReference type="FunFam" id="1.10.287.130:FF:000001">
    <property type="entry name" value="Two-component sensor histidine kinase"/>
    <property type="match status" value="1"/>
</dbReference>
<name>A0A0F9VEA0_9ZZZZ</name>